<name>A0A1E3QJD2_9ASCO</name>
<dbReference type="GO" id="GO:0005789">
    <property type="term" value="C:endoplasmic reticulum membrane"/>
    <property type="evidence" value="ECO:0007669"/>
    <property type="project" value="TreeGrafter"/>
</dbReference>
<dbReference type="Pfam" id="PF01148">
    <property type="entry name" value="CTP_transf_1"/>
    <property type="match status" value="1"/>
</dbReference>
<evidence type="ECO:0000256" key="7">
    <source>
        <dbReference type="ARBA" id="ARBA00022516"/>
    </source>
</evidence>
<evidence type="ECO:0000256" key="2">
    <source>
        <dbReference type="ARBA" id="ARBA00004141"/>
    </source>
</evidence>
<dbReference type="GO" id="GO:0070319">
    <property type="term" value="C:Golgi to plasma membrane transport vesicle"/>
    <property type="evidence" value="ECO:0007669"/>
    <property type="project" value="EnsemblFungi"/>
</dbReference>
<keyword evidence="14 16" id="KW-0594">Phospholipid biosynthesis</keyword>
<evidence type="ECO:0000256" key="14">
    <source>
        <dbReference type="ARBA" id="ARBA00023209"/>
    </source>
</evidence>
<dbReference type="Proteomes" id="UP000094336">
    <property type="component" value="Unassembled WGS sequence"/>
</dbReference>
<dbReference type="STRING" id="984486.A0A1E3QJD2"/>
<dbReference type="GO" id="GO:0046488">
    <property type="term" value="P:phosphatidylinositol metabolic process"/>
    <property type="evidence" value="ECO:0007669"/>
    <property type="project" value="EnsemblFungi"/>
</dbReference>
<feature type="transmembrane region" description="Helical" evidence="16">
    <location>
        <begin position="238"/>
        <end position="256"/>
    </location>
</feature>
<dbReference type="RefSeq" id="XP_018982510.1">
    <property type="nucleotide sequence ID" value="XM_019132055.1"/>
</dbReference>
<keyword evidence="12 16" id="KW-0443">Lipid metabolism</keyword>
<protein>
    <recommendedName>
        <fullName evidence="6 16">Phosphatidate cytidylyltransferase</fullName>
        <ecNumber evidence="6 16">2.7.7.41</ecNumber>
    </recommendedName>
</protein>
<reference evidence="20" key="1">
    <citation type="submission" date="2016-05" db="EMBL/GenBank/DDBJ databases">
        <title>Comparative genomics of biotechnologically important yeasts.</title>
        <authorList>
            <consortium name="DOE Joint Genome Institute"/>
            <person name="Riley R."/>
            <person name="Haridas S."/>
            <person name="Wolfe K.H."/>
            <person name="Lopes M.R."/>
            <person name="Hittinger C.T."/>
            <person name="Goker M."/>
            <person name="Salamov A."/>
            <person name="Wisecaver J."/>
            <person name="Long T.M."/>
            <person name="Aerts A.L."/>
            <person name="Barry K."/>
            <person name="Choi C."/>
            <person name="Clum A."/>
            <person name="Coughlan A.Y."/>
            <person name="Deshpande S."/>
            <person name="Douglass A.P."/>
            <person name="Hanson S.J."/>
            <person name="Klenk H.-P."/>
            <person name="Labutti K."/>
            <person name="Lapidus A."/>
            <person name="Lindquist E."/>
            <person name="Lipzen A."/>
            <person name="Meier-Kolthoff J.P."/>
            <person name="Ohm R.A."/>
            <person name="Otillar R.P."/>
            <person name="Pangilinan J."/>
            <person name="Peng Y."/>
            <person name="Rokas A."/>
            <person name="Rosa C.A."/>
            <person name="Scheuner C."/>
            <person name="Sibirny A.A."/>
            <person name="Slot J.C."/>
            <person name="Stielow J.B."/>
            <person name="Sun H."/>
            <person name="Kurtzman C.P."/>
            <person name="Blackwell M."/>
            <person name="Grigoriev I.V."/>
            <person name="Jeffries T.W."/>
        </authorList>
    </citation>
    <scope>NUCLEOTIDE SEQUENCE [LARGE SCALE GENOMIC DNA]</scope>
    <source>
        <strain evidence="20">NRRL Y-12698</strain>
    </source>
</reference>
<feature type="transmembrane region" description="Helical" evidence="16">
    <location>
        <begin position="106"/>
        <end position="127"/>
    </location>
</feature>
<evidence type="ECO:0000256" key="1">
    <source>
        <dbReference type="ARBA" id="ARBA00001698"/>
    </source>
</evidence>
<comment type="subcellular location">
    <subcellularLocation>
        <location evidence="2">Membrane</location>
        <topology evidence="2">Multi-pass membrane protein</topology>
    </subcellularLocation>
</comment>
<keyword evidence="7 16" id="KW-0444">Lipid biosynthesis</keyword>
<organism evidence="19 20">
    <name type="scientific">Babjeviella inositovora NRRL Y-12698</name>
    <dbReference type="NCBI Taxonomy" id="984486"/>
    <lineage>
        <taxon>Eukaryota</taxon>
        <taxon>Fungi</taxon>
        <taxon>Dikarya</taxon>
        <taxon>Ascomycota</taxon>
        <taxon>Saccharomycotina</taxon>
        <taxon>Pichiomycetes</taxon>
        <taxon>Serinales incertae sedis</taxon>
        <taxon>Babjeviella</taxon>
    </lineage>
</organism>
<keyword evidence="20" id="KW-1185">Reference proteome</keyword>
<dbReference type="PANTHER" id="PTHR13773:SF8">
    <property type="entry name" value="PHOSPHATIDATE CYTIDYLYLTRANSFERASE, PHOTORECEPTOR-SPECIFIC"/>
    <property type="match status" value="1"/>
</dbReference>
<dbReference type="GO" id="GO:0006658">
    <property type="term" value="P:phosphatidylserine metabolic process"/>
    <property type="evidence" value="ECO:0007669"/>
    <property type="project" value="EnsemblFungi"/>
</dbReference>
<feature type="transmembrane region" description="Helical" evidence="16">
    <location>
        <begin position="176"/>
        <end position="194"/>
    </location>
</feature>
<keyword evidence="13 16" id="KW-0472">Membrane</keyword>
<keyword evidence="8 16" id="KW-0808">Transferase</keyword>
<gene>
    <name evidence="19" type="ORF">BABINDRAFT_42133</name>
</gene>
<evidence type="ECO:0000256" key="15">
    <source>
        <dbReference type="ARBA" id="ARBA00023264"/>
    </source>
</evidence>
<evidence type="ECO:0000256" key="9">
    <source>
        <dbReference type="ARBA" id="ARBA00022692"/>
    </source>
</evidence>
<feature type="region of interest" description="Disordered" evidence="18">
    <location>
        <begin position="1"/>
        <end position="32"/>
    </location>
</feature>
<evidence type="ECO:0000256" key="5">
    <source>
        <dbReference type="ARBA" id="ARBA00010185"/>
    </source>
</evidence>
<accession>A0A1E3QJD2</accession>
<dbReference type="GO" id="GO:0004605">
    <property type="term" value="F:phosphatidate cytidylyltransferase activity"/>
    <property type="evidence" value="ECO:0007669"/>
    <property type="project" value="UniProtKB-UniRule"/>
</dbReference>
<dbReference type="InterPro" id="IPR016720">
    <property type="entry name" value="PC_Trfase_euk"/>
</dbReference>
<evidence type="ECO:0000256" key="13">
    <source>
        <dbReference type="ARBA" id="ARBA00023136"/>
    </source>
</evidence>
<feature type="transmembrane region" description="Helical" evidence="16">
    <location>
        <begin position="48"/>
        <end position="68"/>
    </location>
</feature>
<feature type="transmembrane region" description="Helical" evidence="16">
    <location>
        <begin position="74"/>
        <end position="94"/>
    </location>
</feature>
<comment type="pathway">
    <text evidence="4">Lipid metabolism.</text>
</comment>
<evidence type="ECO:0000256" key="6">
    <source>
        <dbReference type="ARBA" id="ARBA00012487"/>
    </source>
</evidence>
<evidence type="ECO:0000256" key="10">
    <source>
        <dbReference type="ARBA" id="ARBA00022695"/>
    </source>
</evidence>
<evidence type="ECO:0000256" key="4">
    <source>
        <dbReference type="ARBA" id="ARBA00005189"/>
    </source>
</evidence>
<dbReference type="GO" id="GO:0016024">
    <property type="term" value="P:CDP-diacylglycerol biosynthetic process"/>
    <property type="evidence" value="ECO:0007669"/>
    <property type="project" value="UniProtKB-UniRule"/>
</dbReference>
<dbReference type="PROSITE" id="PS01315">
    <property type="entry name" value="CDS"/>
    <property type="match status" value="1"/>
</dbReference>
<keyword evidence="9 16" id="KW-0812">Transmembrane</keyword>
<feature type="transmembrane region" description="Helical" evidence="16">
    <location>
        <begin position="147"/>
        <end position="164"/>
    </location>
</feature>
<proteinExistence type="inferred from homology"/>
<dbReference type="EMBL" id="KV454442">
    <property type="protein sequence ID" value="ODQ77182.1"/>
    <property type="molecule type" value="Genomic_DNA"/>
</dbReference>
<comment type="similarity">
    <text evidence="5 16 17">Belongs to the CDS family.</text>
</comment>
<keyword evidence="11 16" id="KW-1133">Transmembrane helix</keyword>
<evidence type="ECO:0000256" key="3">
    <source>
        <dbReference type="ARBA" id="ARBA00005119"/>
    </source>
</evidence>
<evidence type="ECO:0000313" key="19">
    <source>
        <dbReference type="EMBL" id="ODQ77182.1"/>
    </source>
</evidence>
<comment type="catalytic activity">
    <reaction evidence="1 16 17">
        <text>a 1,2-diacyl-sn-glycero-3-phosphate + CTP + H(+) = a CDP-1,2-diacyl-sn-glycerol + diphosphate</text>
        <dbReference type="Rhea" id="RHEA:16229"/>
        <dbReference type="ChEBI" id="CHEBI:15378"/>
        <dbReference type="ChEBI" id="CHEBI:33019"/>
        <dbReference type="ChEBI" id="CHEBI:37563"/>
        <dbReference type="ChEBI" id="CHEBI:58332"/>
        <dbReference type="ChEBI" id="CHEBI:58608"/>
        <dbReference type="EC" id="2.7.7.41"/>
    </reaction>
</comment>
<evidence type="ECO:0000256" key="17">
    <source>
        <dbReference type="RuleBase" id="RU003938"/>
    </source>
</evidence>
<evidence type="ECO:0000313" key="20">
    <source>
        <dbReference type="Proteomes" id="UP000094336"/>
    </source>
</evidence>
<feature type="transmembrane region" description="Helical" evidence="16">
    <location>
        <begin position="200"/>
        <end position="226"/>
    </location>
</feature>
<comment type="pathway">
    <text evidence="3 16 17">Phospholipid metabolism; CDP-diacylglycerol biosynthesis; CDP-diacylglycerol from sn-glycerol 3-phosphate: step 3/3.</text>
</comment>
<dbReference type="GeneID" id="30149908"/>
<dbReference type="InterPro" id="IPR000374">
    <property type="entry name" value="PC_trans"/>
</dbReference>
<dbReference type="UniPathway" id="UPA00557">
    <property type="reaction ID" value="UER00614"/>
</dbReference>
<evidence type="ECO:0000256" key="8">
    <source>
        <dbReference type="ARBA" id="ARBA00022679"/>
    </source>
</evidence>
<sequence length="433" mass="48692">MAKASKTAKSEKVSPKSEKVSPKRDAGATVPADVNDVKNEREKKIQTFVVRTIWTFVMIFVFFFIVLMGHLWTIALVVVVQVLTFKECITIASEPAREKDLPYTRALAWYFLAATVYYLEGESLIFYFKHVIFVDTLLQPLANNHRFISYCLYITGFVFFVSTLKKGHYKFQFAQLCITHMTLLLVVFQGNLIINNILTGMFWFFLPVGLVITNDIFAYLCGITFGKTQLIAISPKKTVEGFIGAWICTALMAIFLSNVLSQLDYLVCPATDLGTSFFTTTTCVPNPVFFEQKYCVPEYLVELLGVGYVTFKPIYFHAMVLATFASLIAPFGGFFCSGLKRAFAVKDFGDTIPGHGGITDRMDCQYLMGSFSYLYFQTFISTQNVTIGTVLQMAVINLDGPQLLQLIAAILRYLNNIGMISKEQLVKITEILA</sequence>
<dbReference type="PIRSF" id="PIRSF018269">
    <property type="entry name" value="PC_trans_euk"/>
    <property type="match status" value="1"/>
</dbReference>
<evidence type="ECO:0000256" key="12">
    <source>
        <dbReference type="ARBA" id="ARBA00023098"/>
    </source>
</evidence>
<dbReference type="EC" id="2.7.7.41" evidence="6 16"/>
<keyword evidence="15 16" id="KW-1208">Phospholipid metabolism</keyword>
<dbReference type="PANTHER" id="PTHR13773">
    <property type="entry name" value="PHOSPHATIDATE CYTIDYLYLTRANSFERASE"/>
    <property type="match status" value="1"/>
</dbReference>
<evidence type="ECO:0000256" key="11">
    <source>
        <dbReference type="ARBA" id="ARBA00022989"/>
    </source>
</evidence>
<dbReference type="AlphaFoldDB" id="A0A1E3QJD2"/>
<evidence type="ECO:0000256" key="16">
    <source>
        <dbReference type="PIRNR" id="PIRNR018269"/>
    </source>
</evidence>
<evidence type="ECO:0000256" key="18">
    <source>
        <dbReference type="SAM" id="MobiDB-lite"/>
    </source>
</evidence>
<feature type="compositionally biased region" description="Basic and acidic residues" evidence="18">
    <location>
        <begin position="8"/>
        <end position="26"/>
    </location>
</feature>
<keyword evidence="10 16" id="KW-0548">Nucleotidyltransferase</keyword>
<dbReference type="OrthoDB" id="10260889at2759"/>
<feature type="transmembrane region" description="Helical" evidence="16">
    <location>
        <begin position="314"/>
        <end position="336"/>
    </location>
</feature>